<evidence type="ECO:0000313" key="1">
    <source>
        <dbReference type="EMBL" id="ATA79619.1"/>
    </source>
</evidence>
<dbReference type="AlphaFoldDB" id="A0A250F396"/>
<organism evidence="1 2">
    <name type="scientific">Capnocytophaga sputigena</name>
    <dbReference type="NCBI Taxonomy" id="1019"/>
    <lineage>
        <taxon>Bacteria</taxon>
        <taxon>Pseudomonadati</taxon>
        <taxon>Bacteroidota</taxon>
        <taxon>Flavobacteriia</taxon>
        <taxon>Flavobacteriales</taxon>
        <taxon>Flavobacteriaceae</taxon>
        <taxon>Capnocytophaga</taxon>
    </lineage>
</organism>
<dbReference type="PROSITE" id="PS51257">
    <property type="entry name" value="PROKAR_LIPOPROTEIN"/>
    <property type="match status" value="1"/>
</dbReference>
<name>A0A250F396_CAPSP</name>
<evidence type="ECO:0000313" key="2">
    <source>
        <dbReference type="Proteomes" id="UP000217334"/>
    </source>
</evidence>
<proteinExistence type="predicted"/>
<dbReference type="RefSeq" id="WP_095901508.1">
    <property type="nucleotide sequence ID" value="NZ_CP022383.1"/>
</dbReference>
<gene>
    <name evidence="1" type="ORF">CGC59_07995</name>
</gene>
<dbReference type="EMBL" id="CP022383">
    <property type="protein sequence ID" value="ATA79619.1"/>
    <property type="molecule type" value="Genomic_DNA"/>
</dbReference>
<reference evidence="2" key="1">
    <citation type="submission" date="2017-06" db="EMBL/GenBank/DDBJ databases">
        <title>Capnocytophaga spp. assemblies.</title>
        <authorList>
            <person name="Gulvik C.A."/>
        </authorList>
    </citation>
    <scope>NUCLEOTIDE SEQUENCE [LARGE SCALE GENOMIC DNA]</scope>
    <source>
        <strain evidence="2">H4486</strain>
    </source>
</reference>
<sequence length="140" mass="16008">MKRTILTLLIALAIVACSKEDIKKMEGKVDVTVYLKDANGIPLKNWVIYAYDQWAWEHKNGSKPTFHAKSMATDDEGKAIFTLSVDKFDEREVYRFVVYYTEDNLGKTNLSGDSFPKNYRQKVIPVTLKSKDNAPITLQL</sequence>
<protein>
    <submittedName>
        <fullName evidence="1">Uncharacterized protein</fullName>
    </submittedName>
</protein>
<accession>A0A250F396</accession>
<dbReference type="Proteomes" id="UP000217334">
    <property type="component" value="Chromosome"/>
</dbReference>